<protein>
    <submittedName>
        <fullName evidence="4">Membrane protein containing HD superfamily hydrolase domain, YQFF ortholog</fullName>
    </submittedName>
</protein>
<dbReference type="CDD" id="cd00077">
    <property type="entry name" value="HDc"/>
    <property type="match status" value="1"/>
</dbReference>
<feature type="transmembrane region" description="Helical" evidence="2">
    <location>
        <begin position="367"/>
        <end position="395"/>
    </location>
</feature>
<feature type="region of interest" description="Disordered" evidence="1">
    <location>
        <begin position="761"/>
        <end position="808"/>
    </location>
</feature>
<dbReference type="PANTHER" id="PTHR36442:SF1">
    <property type="entry name" value="CYCLIC-DI-AMP PHOSPHODIESTERASE PGPH"/>
    <property type="match status" value="1"/>
</dbReference>
<accession>A0A6J4K4U5</accession>
<dbReference type="InterPro" id="IPR003607">
    <property type="entry name" value="HD/PDEase_dom"/>
</dbReference>
<feature type="transmembrane region" description="Helical" evidence="2">
    <location>
        <begin position="334"/>
        <end position="355"/>
    </location>
</feature>
<dbReference type="InterPro" id="IPR006675">
    <property type="entry name" value="HDIG_dom"/>
</dbReference>
<dbReference type="SUPFAM" id="SSF109604">
    <property type="entry name" value="HD-domain/PDEase-like"/>
    <property type="match status" value="1"/>
</dbReference>
<evidence type="ECO:0000259" key="3">
    <source>
        <dbReference type="PROSITE" id="PS51831"/>
    </source>
</evidence>
<organism evidence="4">
    <name type="scientific">uncultured Armatimonadetes bacterium</name>
    <dbReference type="NCBI Taxonomy" id="157466"/>
    <lineage>
        <taxon>Bacteria</taxon>
        <taxon>Bacillati</taxon>
        <taxon>Armatimonadota</taxon>
        <taxon>environmental samples</taxon>
    </lineage>
</organism>
<evidence type="ECO:0000313" key="4">
    <source>
        <dbReference type="EMBL" id="CAA9295535.1"/>
    </source>
</evidence>
<dbReference type="SMART" id="SM00471">
    <property type="entry name" value="HDc"/>
    <property type="match status" value="1"/>
</dbReference>
<sequence>MPSRMKTPLFQLPWRRKRRRGLSAARRRRIDGTIEAPAPWWLRISPARLGLAAGTAALLSLLLCIHLWPNRVSLAEGEIAAEEIVAQRTVPYEDTAETRMRRDTAAAQVPAQYNLDPDAPAIAAGFVGEAYDALDRAAARGAKRPGARALAAREIEQRLNSRGLQEALVILLEQGPAARQAARRASAGLVERAMSRRITDDRGDLERARDELSGATVPAGVPPQAQAAAVVIAAAALRPNQLLDRRETERKRESARQAVPEQMRRLFAGSVVIRPGERVTQQHLDKFTALGMRSPRLDARTAAAVCVMVVLLVVLVAAYLSLFHRALYEDTARLLLLAILTLFSVVGLKVGSTLLGMPFSGVHFGYLGMMCVASAGMAIALLLSPGVATLIVALLSVASGLILNNELRFTVITLGSSLVGIVSVATLRNRGDLIRAMVQLCGANVSLICLVGLLEGDTARELGTGALWGVISGLFALALFWLGVAVFEKPFGITTHLRLLELSDPATPILQEFRMRVPGTYAHSLMVGNLAHAAAEAIGADALLVRVAAYYHDLGKMNRPEFFIENQANAENIHDRLNPSLSALVLTSHVKEGLAMAEEVGLPPRVCEVIQQHHGTSLMKYFYHRATGGAQDATLEAQFRYAGPKPQSKEAAILMLADSVEAASRTLDKPTPPRIADFVARMVEDKRADGQLDDSDLTLRDLKRIQDVFARMLSGTLHGRIEYPGSVTKPRPPLPTVNPVPVATFPEEALREALTTAAGDCVEKGANGNGRTNGNAAHGDNGSDGAGTAVPAGGTGADRGAKAPARRR</sequence>
<reference evidence="4" key="1">
    <citation type="submission" date="2020-02" db="EMBL/GenBank/DDBJ databases">
        <authorList>
            <person name="Meier V. D."/>
        </authorList>
    </citation>
    <scope>NUCLEOTIDE SEQUENCE</scope>
    <source>
        <strain evidence="4">AVDCRST_MAG63</strain>
    </source>
</reference>
<proteinExistence type="predicted"/>
<dbReference type="Gene3D" id="1.10.3210.10">
    <property type="entry name" value="Hypothetical protein af1432"/>
    <property type="match status" value="1"/>
</dbReference>
<feature type="transmembrane region" description="Helical" evidence="2">
    <location>
        <begin position="433"/>
        <end position="454"/>
    </location>
</feature>
<dbReference type="Pfam" id="PF01966">
    <property type="entry name" value="HD"/>
    <property type="match status" value="1"/>
</dbReference>
<dbReference type="InterPro" id="IPR006674">
    <property type="entry name" value="HD_domain"/>
</dbReference>
<feature type="transmembrane region" description="Helical" evidence="2">
    <location>
        <begin position="302"/>
        <end position="322"/>
    </location>
</feature>
<evidence type="ECO:0000256" key="2">
    <source>
        <dbReference type="SAM" id="Phobius"/>
    </source>
</evidence>
<dbReference type="Pfam" id="PF07698">
    <property type="entry name" value="7TM-7TMR_HD"/>
    <property type="match status" value="1"/>
</dbReference>
<keyword evidence="2" id="KW-0812">Transmembrane</keyword>
<feature type="domain" description="HD" evidence="3">
    <location>
        <begin position="520"/>
        <end position="663"/>
    </location>
</feature>
<dbReference type="InterPro" id="IPR052722">
    <property type="entry name" value="PgpH_phosphodiesterase"/>
</dbReference>
<keyword evidence="2" id="KW-0472">Membrane</keyword>
<dbReference type="Pfam" id="PF07697">
    <property type="entry name" value="7TMR-HDED"/>
    <property type="match status" value="1"/>
</dbReference>
<evidence type="ECO:0000256" key="1">
    <source>
        <dbReference type="SAM" id="MobiDB-lite"/>
    </source>
</evidence>
<keyword evidence="2" id="KW-1133">Transmembrane helix</keyword>
<dbReference type="InterPro" id="IPR011624">
    <property type="entry name" value="Metal-dep_PHydrolase_7TM_extra"/>
</dbReference>
<gene>
    <name evidence="4" type="ORF">AVDCRST_MAG63-4765</name>
</gene>
<dbReference type="NCBIfam" id="TIGR00277">
    <property type="entry name" value="HDIG"/>
    <property type="match status" value="1"/>
</dbReference>
<dbReference type="InterPro" id="IPR011621">
    <property type="entry name" value="Metal-dep_PHydrolase_7TM_intra"/>
</dbReference>
<dbReference type="GO" id="GO:0016787">
    <property type="term" value="F:hydrolase activity"/>
    <property type="evidence" value="ECO:0007669"/>
    <property type="project" value="UniProtKB-KW"/>
</dbReference>
<feature type="compositionally biased region" description="Low complexity" evidence="1">
    <location>
        <begin position="765"/>
        <end position="777"/>
    </location>
</feature>
<keyword evidence="4" id="KW-0378">Hydrolase</keyword>
<dbReference type="PROSITE" id="PS51831">
    <property type="entry name" value="HD"/>
    <property type="match status" value="1"/>
</dbReference>
<dbReference type="EMBL" id="CADCTO010000664">
    <property type="protein sequence ID" value="CAA9295535.1"/>
    <property type="molecule type" value="Genomic_DNA"/>
</dbReference>
<dbReference type="PANTHER" id="PTHR36442">
    <property type="entry name" value="CYCLIC-DI-AMP PHOSPHODIESTERASE PGPH"/>
    <property type="match status" value="1"/>
</dbReference>
<feature type="transmembrane region" description="Helical" evidence="2">
    <location>
        <begin position="407"/>
        <end position="427"/>
    </location>
</feature>
<feature type="transmembrane region" description="Helical" evidence="2">
    <location>
        <begin position="466"/>
        <end position="487"/>
    </location>
</feature>
<dbReference type="AlphaFoldDB" id="A0A6J4K4U5"/>
<name>A0A6J4K4U5_9BACT</name>